<dbReference type="PANTHER" id="PTHR10822:SF29">
    <property type="entry name" value="DIVISION ABNORMALLY DELAYED PROTEIN"/>
    <property type="match status" value="1"/>
</dbReference>
<evidence type="ECO:0000313" key="15">
    <source>
        <dbReference type="Proteomes" id="UP000694941"/>
    </source>
</evidence>
<evidence type="ECO:0000256" key="6">
    <source>
        <dbReference type="ARBA" id="ARBA00022974"/>
    </source>
</evidence>
<evidence type="ECO:0000256" key="7">
    <source>
        <dbReference type="ARBA" id="ARBA00023136"/>
    </source>
</evidence>
<keyword evidence="3" id="KW-1003">Cell membrane</keyword>
<organism evidence="15 16">
    <name type="scientific">Limulus polyphemus</name>
    <name type="common">Atlantic horseshoe crab</name>
    <dbReference type="NCBI Taxonomy" id="6850"/>
    <lineage>
        <taxon>Eukaryota</taxon>
        <taxon>Metazoa</taxon>
        <taxon>Ecdysozoa</taxon>
        <taxon>Arthropoda</taxon>
        <taxon>Chelicerata</taxon>
        <taxon>Merostomata</taxon>
        <taxon>Xiphosura</taxon>
        <taxon>Limulidae</taxon>
        <taxon>Limulus</taxon>
    </lineage>
</organism>
<dbReference type="Pfam" id="PF01153">
    <property type="entry name" value="Glypican"/>
    <property type="match status" value="1"/>
</dbReference>
<dbReference type="RefSeq" id="XP_013778291.1">
    <property type="nucleotide sequence ID" value="XM_013922837.2"/>
</dbReference>
<feature type="signal peptide" evidence="14">
    <location>
        <begin position="1"/>
        <end position="22"/>
    </location>
</feature>
<name>A0ABM1BAU2_LIMPO</name>
<reference evidence="16" key="1">
    <citation type="submission" date="2025-08" db="UniProtKB">
        <authorList>
            <consortium name="RefSeq"/>
        </authorList>
    </citation>
    <scope>IDENTIFICATION</scope>
    <source>
        <tissue evidence="16">Muscle</tissue>
    </source>
</reference>
<proteinExistence type="inferred from homology"/>
<evidence type="ECO:0000256" key="4">
    <source>
        <dbReference type="ARBA" id="ARBA00022622"/>
    </source>
</evidence>
<dbReference type="Proteomes" id="UP000694941">
    <property type="component" value="Unplaced"/>
</dbReference>
<feature type="compositionally biased region" description="Polar residues" evidence="13">
    <location>
        <begin position="368"/>
        <end position="389"/>
    </location>
</feature>
<feature type="region of interest" description="Disordered" evidence="13">
    <location>
        <begin position="354"/>
        <end position="389"/>
    </location>
</feature>
<evidence type="ECO:0000256" key="12">
    <source>
        <dbReference type="RuleBase" id="RU003519"/>
    </source>
</evidence>
<evidence type="ECO:0000256" key="1">
    <source>
        <dbReference type="ARBA" id="ARBA00004609"/>
    </source>
</evidence>
<comment type="similarity">
    <text evidence="2 11">Belongs to the glypican family.</text>
</comment>
<keyword evidence="10 12" id="KW-0449">Lipoprotein</keyword>
<keyword evidence="5 14" id="KW-0732">Signal</keyword>
<keyword evidence="15" id="KW-1185">Reference proteome</keyword>
<evidence type="ECO:0000256" key="3">
    <source>
        <dbReference type="ARBA" id="ARBA00022475"/>
    </source>
</evidence>
<evidence type="ECO:0000256" key="5">
    <source>
        <dbReference type="ARBA" id="ARBA00022729"/>
    </source>
</evidence>
<evidence type="ECO:0000256" key="10">
    <source>
        <dbReference type="ARBA" id="ARBA00023288"/>
    </source>
</evidence>
<evidence type="ECO:0000256" key="8">
    <source>
        <dbReference type="ARBA" id="ARBA00023180"/>
    </source>
</evidence>
<evidence type="ECO:0000256" key="9">
    <source>
        <dbReference type="ARBA" id="ARBA00023207"/>
    </source>
</evidence>
<dbReference type="GeneID" id="106462871"/>
<keyword evidence="4 12" id="KW-0336">GPI-anchor</keyword>
<dbReference type="InterPro" id="IPR001863">
    <property type="entry name" value="Glypican"/>
</dbReference>
<evidence type="ECO:0000256" key="2">
    <source>
        <dbReference type="ARBA" id="ARBA00010260"/>
    </source>
</evidence>
<keyword evidence="7 12" id="KW-0472">Membrane</keyword>
<gene>
    <name evidence="16" type="primary">LOC106462871</name>
</gene>
<comment type="subcellular location">
    <subcellularLocation>
        <location evidence="1 12">Cell membrane</location>
        <topology evidence="1 12">Lipid-anchor</topology>
        <topology evidence="1 12">GPI-anchor</topology>
    </subcellularLocation>
</comment>
<evidence type="ECO:0000256" key="14">
    <source>
        <dbReference type="SAM" id="SignalP"/>
    </source>
</evidence>
<sequence length="536" mass="60416">MELGISVFTWVLILFWFGEGCASKLPTSPGPLGSGISVAETATDCSQVRQLFKMKKLEQFHLVSDNLTQDNELKICSTANTCCSRELENRFITSAGEDFRLKIQTTSSSLKSLLKTTAIHLQENFIRMTRWSENNTKSLFGQVYQNLEPAAQFAVTQLYSDLMDFLRGKNVDLEVQLSDFFASLFPHIYRHGINSNVGDFGDEFVKCLRRVHADIKPFDEKPYRLALQVTRSFHDARTFLQALSLGLEVINTTDYKDLETECNKALVSMTYCAYCQNSMAEKPCTGYCLNVARGCLAQVAELDHPWSEFITGIELIISGMLDYHNIEKVLTMMDAKISESIMYAMEHGPEITTQVQQHCDNHRRSERSTQPTLAPPSQDSATPATTSSSFKPTLYQDLKTFVQKIAEFKGYYGYLADSVCDDRTWASRGEMNCWNGYNVGEYKKAIAGIGIGAQKYNPEFSTKVQRDVTISSLVDKLVNMRMLLDHQITRTPMAESLIVPETGSGDSSTIWKESGIQDDEDYYYHGSGSGYFRGMF</sequence>
<protein>
    <submittedName>
        <fullName evidence="16">Glypican-5-like</fullName>
    </submittedName>
</protein>
<keyword evidence="6 12" id="KW-0654">Proteoglycan</keyword>
<comment type="function">
    <text evidence="12">Cell surface proteoglycan.</text>
</comment>
<evidence type="ECO:0000313" key="16">
    <source>
        <dbReference type="RefSeq" id="XP_013778291.1"/>
    </source>
</evidence>
<dbReference type="PANTHER" id="PTHR10822">
    <property type="entry name" value="GLYPICAN"/>
    <property type="match status" value="1"/>
</dbReference>
<evidence type="ECO:0000256" key="11">
    <source>
        <dbReference type="RuleBase" id="RU003518"/>
    </source>
</evidence>
<feature type="chain" id="PRO_5045234704" evidence="14">
    <location>
        <begin position="23"/>
        <end position="536"/>
    </location>
</feature>
<evidence type="ECO:0000256" key="13">
    <source>
        <dbReference type="SAM" id="MobiDB-lite"/>
    </source>
</evidence>
<keyword evidence="9 12" id="KW-0357">Heparan sulfate</keyword>
<keyword evidence="8" id="KW-0325">Glycoprotein</keyword>
<accession>A0ABM1BAU2</accession>